<dbReference type="EMBL" id="BSXU01001735">
    <property type="protein sequence ID" value="GMG30498.1"/>
    <property type="molecule type" value="Genomic_DNA"/>
</dbReference>
<feature type="compositionally biased region" description="Low complexity" evidence="1">
    <location>
        <begin position="272"/>
        <end position="289"/>
    </location>
</feature>
<evidence type="ECO:0000256" key="1">
    <source>
        <dbReference type="SAM" id="MobiDB-lite"/>
    </source>
</evidence>
<feature type="compositionally biased region" description="Low complexity" evidence="1">
    <location>
        <begin position="1"/>
        <end position="14"/>
    </location>
</feature>
<dbReference type="Proteomes" id="UP001165063">
    <property type="component" value="Unassembled WGS sequence"/>
</dbReference>
<feature type="compositionally biased region" description="Low complexity" evidence="1">
    <location>
        <begin position="362"/>
        <end position="457"/>
    </location>
</feature>
<protein>
    <submittedName>
        <fullName evidence="2">Unnamed protein product</fullName>
    </submittedName>
</protein>
<proteinExistence type="predicted"/>
<feature type="compositionally biased region" description="Basic and acidic residues" evidence="1">
    <location>
        <begin position="256"/>
        <end position="271"/>
    </location>
</feature>
<feature type="region of interest" description="Disordered" evidence="1">
    <location>
        <begin position="1"/>
        <end position="24"/>
    </location>
</feature>
<dbReference type="AlphaFoldDB" id="A0A9W7DGP1"/>
<comment type="caution">
    <text evidence="2">The sequence shown here is derived from an EMBL/GenBank/DDBJ whole genome shotgun (WGS) entry which is preliminary data.</text>
</comment>
<feature type="compositionally biased region" description="Basic and acidic residues" evidence="1">
    <location>
        <begin position="328"/>
        <end position="339"/>
    </location>
</feature>
<feature type="region of interest" description="Disordered" evidence="1">
    <location>
        <begin position="38"/>
        <end position="531"/>
    </location>
</feature>
<feature type="compositionally biased region" description="Low complexity" evidence="1">
    <location>
        <begin position="194"/>
        <end position="221"/>
    </location>
</feature>
<feature type="compositionally biased region" description="Basic and acidic residues" evidence="1">
    <location>
        <begin position="671"/>
        <end position="683"/>
    </location>
</feature>
<feature type="compositionally biased region" description="Basic and acidic residues" evidence="1">
    <location>
        <begin position="592"/>
        <end position="602"/>
    </location>
</feature>
<feature type="compositionally biased region" description="Polar residues" evidence="1">
    <location>
        <begin position="500"/>
        <end position="512"/>
    </location>
</feature>
<sequence length="717" mass="74272">MSSASIIISDTDSAYFTADEEDDELELEDEYLGLTVPKGQSEHEHGHATIANTTVNNNANDTTVMQDDNDNDHDLDRSSQASITPQNTITEKDGIQPSSIHHVNYHKPHDSVSTQKGVNVVVPPATTPTTTLSKKTGQSSPTNPNPTVSLDDNSTDKLASSPVPAPAAPIDKHATLTPEVLSKMADTIEQSKNSTTAKDPSTTTTTSSTTQQSKSEPKSTTPTPAPAQSKENPKSSKPETSTKTTASPAVVAAPAADKKSVPSSNEKKPDTSKTSSSSSKDIPTKAPTTVPVPVPADVPAKPVKTNAPVTVTAAKEPALKQNETAPVTKKDTDAHKKAQESNPITKAPVASAPAVTQKAPVSTTASKTPETKPATTTTSTTAPVKDTTKVASTTPAVTAPTPTPTRTITPPTTTTKTAATTAIKPTSSPSSSATPITPSTSIKAPKPTKPTTLAPPAQLISTGSSGSISRNTPSQFNSYGGSQHTYKSLTHRSSIHSDMATPTRSYSHTQAPGTPVTLDPKASAGGSSSPLAPILASSDAILSSAEPLAQVTGNFGLGDTTIKTNQPGVEEEPEYKPALTLDSVTTSSFLDEANKHLDREEFPEGYDQDGNEIVVPSATDKNGSTSPTPTPTPGDADNADTINGQSVGSDGDESGSGSGSKKSKEKKSKKALVDSGEKNDEKNKNKKKLPSCENGAFGFLRGVIGLIFSPVVKCFGH</sequence>
<feature type="compositionally biased region" description="Low complexity" evidence="1">
    <location>
        <begin position="120"/>
        <end position="131"/>
    </location>
</feature>
<feature type="compositionally biased region" description="Low complexity" evidence="1">
    <location>
        <begin position="522"/>
        <end position="531"/>
    </location>
</feature>
<feature type="compositionally biased region" description="Polar residues" evidence="1">
    <location>
        <begin position="78"/>
        <end position="89"/>
    </location>
</feature>
<organism evidence="2 3">
    <name type="scientific">Ambrosiozyma monospora</name>
    <name type="common">Yeast</name>
    <name type="synonym">Endomycopsis monosporus</name>
    <dbReference type="NCBI Taxonomy" id="43982"/>
    <lineage>
        <taxon>Eukaryota</taxon>
        <taxon>Fungi</taxon>
        <taxon>Dikarya</taxon>
        <taxon>Ascomycota</taxon>
        <taxon>Saccharomycotina</taxon>
        <taxon>Pichiomycetes</taxon>
        <taxon>Pichiales</taxon>
        <taxon>Pichiaceae</taxon>
        <taxon>Ambrosiozyma</taxon>
    </lineage>
</organism>
<accession>A0A9W7DGP1</accession>
<name>A0A9W7DGP1_AMBMO</name>
<feature type="compositionally biased region" description="Low complexity" evidence="1">
    <location>
        <begin position="238"/>
        <end position="255"/>
    </location>
</feature>
<evidence type="ECO:0000313" key="3">
    <source>
        <dbReference type="Proteomes" id="UP001165063"/>
    </source>
</evidence>
<feature type="compositionally biased region" description="Low complexity" evidence="1">
    <location>
        <begin position="48"/>
        <end position="63"/>
    </location>
</feature>
<feature type="compositionally biased region" description="Basic residues" evidence="1">
    <location>
        <begin position="661"/>
        <end position="670"/>
    </location>
</feature>
<evidence type="ECO:0000313" key="2">
    <source>
        <dbReference type="EMBL" id="GMG30498.1"/>
    </source>
</evidence>
<feature type="region of interest" description="Disordered" evidence="1">
    <location>
        <begin position="555"/>
        <end position="693"/>
    </location>
</feature>
<feature type="compositionally biased region" description="Polar residues" evidence="1">
    <location>
        <begin position="132"/>
        <end position="158"/>
    </location>
</feature>
<feature type="compositionally biased region" description="Polar residues" evidence="1">
    <location>
        <begin position="459"/>
        <end position="488"/>
    </location>
</feature>
<keyword evidence="3" id="KW-1185">Reference proteome</keyword>
<reference evidence="2" key="1">
    <citation type="submission" date="2023-04" db="EMBL/GenBank/DDBJ databases">
        <title>Ambrosiozyma monospora NBRC 1965.</title>
        <authorList>
            <person name="Ichikawa N."/>
            <person name="Sato H."/>
            <person name="Tonouchi N."/>
        </authorList>
    </citation>
    <scope>NUCLEOTIDE SEQUENCE</scope>
    <source>
        <strain evidence="2">NBRC 1965</strain>
    </source>
</reference>
<gene>
    <name evidence="2" type="ORF">Amon01_000386400</name>
</gene>